<dbReference type="SUPFAM" id="SSF46689">
    <property type="entry name" value="Homeodomain-like"/>
    <property type="match status" value="2"/>
</dbReference>
<accession>A0A0V7ZM03</accession>
<dbReference type="AlphaFoldDB" id="A0A0V7ZM03"/>
<name>A0A0V7ZM03_9CYAN</name>
<dbReference type="SMART" id="SM00342">
    <property type="entry name" value="HTH_ARAC"/>
    <property type="match status" value="1"/>
</dbReference>
<evidence type="ECO:0000313" key="6">
    <source>
        <dbReference type="Proteomes" id="UP000053372"/>
    </source>
</evidence>
<dbReference type="Proteomes" id="UP000053372">
    <property type="component" value="Unassembled WGS sequence"/>
</dbReference>
<protein>
    <recommendedName>
        <fullName evidence="4">HTH araC/xylS-type domain-containing protein</fullName>
    </recommendedName>
</protein>
<keyword evidence="1" id="KW-0805">Transcription regulation</keyword>
<dbReference type="OrthoDB" id="508510at2"/>
<dbReference type="PANTHER" id="PTHR43280">
    <property type="entry name" value="ARAC-FAMILY TRANSCRIPTIONAL REGULATOR"/>
    <property type="match status" value="1"/>
</dbReference>
<dbReference type="Pfam" id="PF12833">
    <property type="entry name" value="HTH_18"/>
    <property type="match status" value="1"/>
</dbReference>
<sequence length="219" mass="25996">MNTLHNHTESHNLNIDPFLNTTEWAIDSQECLPHPQPLLLKVFRFIEEHYQEAISLRDVAVAVSRSPAYLTDLVRKKTGKTVLSWIVERRMTEARRLLLETSRTIEWISEAVGYFDKRHFSRQFLRHHGTNPRAWRRTHQSWSIPLSQIHELQEMIPNHVITYRAMNMTNREAQRLEACVQEIFTILYKDYYADIESENLRLVDEQYLQLIKSEIPVNA</sequence>
<dbReference type="InterPro" id="IPR018062">
    <property type="entry name" value="HTH_AraC-typ_CS"/>
</dbReference>
<evidence type="ECO:0000256" key="2">
    <source>
        <dbReference type="ARBA" id="ARBA00023125"/>
    </source>
</evidence>
<dbReference type="RefSeq" id="WP_027845235.1">
    <property type="nucleotide sequence ID" value="NZ_LMTZ01000105.1"/>
</dbReference>
<keyword evidence="2" id="KW-0238">DNA-binding</keyword>
<keyword evidence="3" id="KW-0804">Transcription</keyword>
<organism evidence="5 6">
    <name type="scientific">Mastigocoleus testarum BC008</name>
    <dbReference type="NCBI Taxonomy" id="371196"/>
    <lineage>
        <taxon>Bacteria</taxon>
        <taxon>Bacillati</taxon>
        <taxon>Cyanobacteriota</taxon>
        <taxon>Cyanophyceae</taxon>
        <taxon>Nostocales</taxon>
        <taxon>Hapalosiphonaceae</taxon>
        <taxon>Mastigocoleus</taxon>
    </lineage>
</organism>
<dbReference type="GO" id="GO:0003700">
    <property type="term" value="F:DNA-binding transcription factor activity"/>
    <property type="evidence" value="ECO:0007669"/>
    <property type="project" value="InterPro"/>
</dbReference>
<dbReference type="Gene3D" id="1.10.10.60">
    <property type="entry name" value="Homeodomain-like"/>
    <property type="match status" value="2"/>
</dbReference>
<evidence type="ECO:0000259" key="4">
    <source>
        <dbReference type="PROSITE" id="PS01124"/>
    </source>
</evidence>
<comment type="caution">
    <text evidence="5">The sequence shown here is derived from an EMBL/GenBank/DDBJ whole genome shotgun (WGS) entry which is preliminary data.</text>
</comment>
<feature type="domain" description="HTH araC/xylS-type" evidence="4">
    <location>
        <begin position="40"/>
        <end position="138"/>
    </location>
</feature>
<evidence type="ECO:0000313" key="5">
    <source>
        <dbReference type="EMBL" id="KST65701.1"/>
    </source>
</evidence>
<proteinExistence type="predicted"/>
<dbReference type="EMBL" id="LMTZ01000105">
    <property type="protein sequence ID" value="KST65701.1"/>
    <property type="molecule type" value="Genomic_DNA"/>
</dbReference>
<gene>
    <name evidence="5" type="ORF">BC008_22240</name>
</gene>
<dbReference type="InterPro" id="IPR018060">
    <property type="entry name" value="HTH_AraC"/>
</dbReference>
<dbReference type="PANTHER" id="PTHR43280:SF2">
    <property type="entry name" value="HTH-TYPE TRANSCRIPTIONAL REGULATOR EXSA"/>
    <property type="match status" value="1"/>
</dbReference>
<dbReference type="InterPro" id="IPR009057">
    <property type="entry name" value="Homeodomain-like_sf"/>
</dbReference>
<dbReference type="PROSITE" id="PS01124">
    <property type="entry name" value="HTH_ARAC_FAMILY_2"/>
    <property type="match status" value="1"/>
</dbReference>
<evidence type="ECO:0000256" key="3">
    <source>
        <dbReference type="ARBA" id="ARBA00023163"/>
    </source>
</evidence>
<evidence type="ECO:0000256" key="1">
    <source>
        <dbReference type="ARBA" id="ARBA00023015"/>
    </source>
</evidence>
<dbReference type="GO" id="GO:0043565">
    <property type="term" value="F:sequence-specific DNA binding"/>
    <property type="evidence" value="ECO:0007669"/>
    <property type="project" value="InterPro"/>
</dbReference>
<dbReference type="PROSITE" id="PS00041">
    <property type="entry name" value="HTH_ARAC_FAMILY_1"/>
    <property type="match status" value="1"/>
</dbReference>
<keyword evidence="6" id="KW-1185">Reference proteome</keyword>
<reference evidence="5 6" key="1">
    <citation type="journal article" date="2015" name="Genome Announc.">
        <title>Draft Genome of the Euendolithic (true boring) Cyanobacterium Mastigocoleus testarum strain BC008.</title>
        <authorList>
            <person name="Guida B.S."/>
            <person name="Garcia-Pichel F."/>
        </authorList>
    </citation>
    <scope>NUCLEOTIDE SEQUENCE [LARGE SCALE GENOMIC DNA]</scope>
    <source>
        <strain evidence="5 6">BC008</strain>
    </source>
</reference>